<evidence type="ECO:0000313" key="3">
    <source>
        <dbReference type="Proteomes" id="UP000636458"/>
    </source>
</evidence>
<gene>
    <name evidence="2" type="ORF">IV501_00285</name>
</gene>
<dbReference type="PANTHER" id="PTHR39515">
    <property type="entry name" value="CONSERVED PROTEIN"/>
    <property type="match status" value="1"/>
</dbReference>
<proteinExistence type="predicted"/>
<dbReference type="InterPro" id="IPR000835">
    <property type="entry name" value="HTH_MarR-typ"/>
</dbReference>
<dbReference type="Gene3D" id="1.10.10.10">
    <property type="entry name" value="Winged helix-like DNA-binding domain superfamily/Winged helix DNA-binding domain"/>
    <property type="match status" value="1"/>
</dbReference>
<dbReference type="InterPro" id="IPR036388">
    <property type="entry name" value="WH-like_DNA-bd_sf"/>
</dbReference>
<dbReference type="PRINTS" id="PR00598">
    <property type="entry name" value="HTHMARR"/>
</dbReference>
<dbReference type="SUPFAM" id="SSF46785">
    <property type="entry name" value="Winged helix' DNA-binding domain"/>
    <property type="match status" value="1"/>
</dbReference>
<dbReference type="InterPro" id="IPR036390">
    <property type="entry name" value="WH_DNA-bd_sf"/>
</dbReference>
<dbReference type="SMART" id="SM00347">
    <property type="entry name" value="HTH_MARR"/>
    <property type="match status" value="1"/>
</dbReference>
<organism evidence="2 3">
    <name type="scientific">Lacisediminihabitans changchengi</name>
    <dbReference type="NCBI Taxonomy" id="2787634"/>
    <lineage>
        <taxon>Bacteria</taxon>
        <taxon>Bacillati</taxon>
        <taxon>Actinomycetota</taxon>
        <taxon>Actinomycetes</taxon>
        <taxon>Micrococcales</taxon>
        <taxon>Microbacteriaceae</taxon>
        <taxon>Lacisediminihabitans</taxon>
    </lineage>
</organism>
<dbReference type="PROSITE" id="PS50995">
    <property type="entry name" value="HTH_MARR_2"/>
    <property type="match status" value="1"/>
</dbReference>
<dbReference type="PANTHER" id="PTHR39515:SF2">
    <property type="entry name" value="HTH-TYPE TRANSCRIPTIONAL REGULATOR RV0880"/>
    <property type="match status" value="1"/>
</dbReference>
<keyword evidence="3" id="KW-1185">Reference proteome</keyword>
<dbReference type="AlphaFoldDB" id="A0A934SIL3"/>
<comment type="caution">
    <text evidence="2">The sequence shown here is derived from an EMBL/GenBank/DDBJ whole genome shotgun (WGS) entry which is preliminary data.</text>
</comment>
<dbReference type="EMBL" id="JAEPES010000001">
    <property type="protein sequence ID" value="MBK4346059.1"/>
    <property type="molecule type" value="Genomic_DNA"/>
</dbReference>
<sequence>MPSSSRPFPERLIVAANRLTRIAALATGSTTPASVWRSLSILETDGSLRIGELARRSRVTQPTMTKLIQSLAEGELIHRIADVADSRAWLIAITPKGIAALDSWREEVGEALAPTFEGLSAEETEILERAVAILEERTETVRAATTAGVA</sequence>
<name>A0A934SIL3_9MICO</name>
<dbReference type="Pfam" id="PF01047">
    <property type="entry name" value="MarR"/>
    <property type="match status" value="1"/>
</dbReference>
<dbReference type="Proteomes" id="UP000636458">
    <property type="component" value="Unassembled WGS sequence"/>
</dbReference>
<dbReference type="InterPro" id="IPR052526">
    <property type="entry name" value="HTH-type_Bedaq_tolerance"/>
</dbReference>
<dbReference type="RefSeq" id="WP_200554425.1">
    <property type="nucleotide sequence ID" value="NZ_JAEPES010000001.1"/>
</dbReference>
<protein>
    <submittedName>
        <fullName evidence="2">MarR family transcriptional regulator</fullName>
    </submittedName>
</protein>
<feature type="domain" description="HTH marR-type" evidence="1">
    <location>
        <begin position="1"/>
        <end position="136"/>
    </location>
</feature>
<evidence type="ECO:0000259" key="1">
    <source>
        <dbReference type="PROSITE" id="PS50995"/>
    </source>
</evidence>
<accession>A0A934SIL3</accession>
<evidence type="ECO:0000313" key="2">
    <source>
        <dbReference type="EMBL" id="MBK4346059.1"/>
    </source>
</evidence>
<dbReference type="GO" id="GO:0003700">
    <property type="term" value="F:DNA-binding transcription factor activity"/>
    <property type="evidence" value="ECO:0007669"/>
    <property type="project" value="InterPro"/>
</dbReference>
<reference evidence="2" key="1">
    <citation type="submission" date="2021-01" db="EMBL/GenBank/DDBJ databases">
        <title>Lacisediminihabitans sp. nov. strain G11-30, isolated from Antarctic Soil.</title>
        <authorList>
            <person name="Li J."/>
        </authorList>
    </citation>
    <scope>NUCLEOTIDE SEQUENCE</scope>
    <source>
        <strain evidence="2">G11-30</strain>
    </source>
</reference>